<name>A0ABU0CPP7_9BACI</name>
<accession>A0ABU0CPP7</accession>
<dbReference type="CDD" id="cd03414">
    <property type="entry name" value="CbiX_SirB_C"/>
    <property type="match status" value="1"/>
</dbReference>
<sequence>MKRLEKRRKGVLFVGHGSKDPEGNQEVATFVDMMRPQLEDYLVHHCYLEFASPTIMEGIEQCVADGATEVAVIPIILLPAGHSKLHIPHELDEARRKYPEVIFHYGRPLGQHPQTVDILLSRLKESGLGLTEEQDNAALRETAVLVVGRGSSDPDANSELYKLTRLLWEKVNVKWVETAFMGVTEPLLEEGFERCVQLGAKRVVVLPYFLFTGVLIKRMARMVERFREQHPSCQISMAPYFGYHDQLQSILLERVREAFAGEVRMNCDLCQYRLHALEHMDHHHHHHHHHHDHHHEHR</sequence>
<reference evidence="3 4" key="1">
    <citation type="submission" date="2023-07" db="EMBL/GenBank/DDBJ databases">
        <title>Genomic Encyclopedia of Type Strains, Phase IV (KMG-IV): sequencing the most valuable type-strain genomes for metagenomic binning, comparative biology and taxonomic classification.</title>
        <authorList>
            <person name="Goeker M."/>
        </authorList>
    </citation>
    <scope>NUCLEOTIDE SEQUENCE [LARGE SCALE GENOMIC DNA]</scope>
    <source>
        <strain evidence="3 4">DSM 17740</strain>
    </source>
</reference>
<evidence type="ECO:0000256" key="1">
    <source>
        <dbReference type="ARBA" id="ARBA00022723"/>
    </source>
</evidence>
<dbReference type="InterPro" id="IPR002762">
    <property type="entry name" value="CbiX-like"/>
</dbReference>
<dbReference type="Gene3D" id="3.40.50.1400">
    <property type="match status" value="2"/>
</dbReference>
<dbReference type="PANTHER" id="PTHR33542:SF3">
    <property type="entry name" value="SIROHYDROCHLORIN FERROCHELATASE, CHLOROPLASTIC"/>
    <property type="match status" value="1"/>
</dbReference>
<evidence type="ECO:0000256" key="2">
    <source>
        <dbReference type="ARBA" id="ARBA00023239"/>
    </source>
</evidence>
<keyword evidence="4" id="KW-1185">Reference proteome</keyword>
<dbReference type="EMBL" id="JAUSUQ010000003">
    <property type="protein sequence ID" value="MDQ0338393.1"/>
    <property type="molecule type" value="Genomic_DNA"/>
</dbReference>
<evidence type="ECO:0000313" key="3">
    <source>
        <dbReference type="EMBL" id="MDQ0338393.1"/>
    </source>
</evidence>
<dbReference type="Proteomes" id="UP001232445">
    <property type="component" value="Unassembled WGS sequence"/>
</dbReference>
<protein>
    <submittedName>
        <fullName evidence="3">Sirohydrochlorin cobaltochelatase</fullName>
        <ecNumber evidence="3">4.99.1.3</ecNumber>
    </submittedName>
</protein>
<keyword evidence="1" id="KW-0479">Metal-binding</keyword>
<dbReference type="GO" id="GO:0016852">
    <property type="term" value="F:sirohydrochlorin cobaltochelatase activity"/>
    <property type="evidence" value="ECO:0007669"/>
    <property type="project" value="UniProtKB-EC"/>
</dbReference>
<organism evidence="3 4">
    <name type="scientific">Caldalkalibacillus uzonensis</name>
    <dbReference type="NCBI Taxonomy" id="353224"/>
    <lineage>
        <taxon>Bacteria</taxon>
        <taxon>Bacillati</taxon>
        <taxon>Bacillota</taxon>
        <taxon>Bacilli</taxon>
        <taxon>Bacillales</taxon>
        <taxon>Bacillaceae</taxon>
        <taxon>Caldalkalibacillus</taxon>
    </lineage>
</organism>
<dbReference type="Pfam" id="PF01903">
    <property type="entry name" value="CbiX"/>
    <property type="match status" value="2"/>
</dbReference>
<dbReference type="PANTHER" id="PTHR33542">
    <property type="entry name" value="SIROHYDROCHLORIN FERROCHELATASE, CHLOROPLASTIC"/>
    <property type="match status" value="1"/>
</dbReference>
<dbReference type="InterPro" id="IPR050963">
    <property type="entry name" value="Sirohydro_Cobaltochel/CbiX"/>
</dbReference>
<proteinExistence type="predicted"/>
<evidence type="ECO:0000313" key="4">
    <source>
        <dbReference type="Proteomes" id="UP001232445"/>
    </source>
</evidence>
<dbReference type="RefSeq" id="WP_307336643.1">
    <property type="nucleotide sequence ID" value="NZ_JAUSUQ010000003.1"/>
</dbReference>
<keyword evidence="2 3" id="KW-0456">Lyase</keyword>
<dbReference type="SUPFAM" id="SSF53800">
    <property type="entry name" value="Chelatase"/>
    <property type="match status" value="1"/>
</dbReference>
<comment type="caution">
    <text evidence="3">The sequence shown here is derived from an EMBL/GenBank/DDBJ whole genome shotgun (WGS) entry which is preliminary data.</text>
</comment>
<gene>
    <name evidence="3" type="ORF">J2S00_001177</name>
</gene>
<dbReference type="CDD" id="cd03416">
    <property type="entry name" value="CbiX_SirB_N"/>
    <property type="match status" value="1"/>
</dbReference>
<dbReference type="EC" id="4.99.1.3" evidence="3"/>